<feature type="compositionally biased region" description="Low complexity" evidence="1">
    <location>
        <begin position="136"/>
        <end position="147"/>
    </location>
</feature>
<name>A0ABN9XEC2_9DINO</name>
<comment type="caution">
    <text evidence="2">The sequence shown here is derived from an EMBL/GenBank/DDBJ whole genome shotgun (WGS) entry which is preliminary data.</text>
</comment>
<evidence type="ECO:0000313" key="3">
    <source>
        <dbReference type="Proteomes" id="UP001189429"/>
    </source>
</evidence>
<feature type="non-terminal residue" evidence="2">
    <location>
        <position position="221"/>
    </location>
</feature>
<feature type="compositionally biased region" description="Low complexity" evidence="1">
    <location>
        <begin position="67"/>
        <end position="107"/>
    </location>
</feature>
<feature type="region of interest" description="Disordered" evidence="1">
    <location>
        <begin position="1"/>
        <end position="221"/>
    </location>
</feature>
<reference evidence="2" key="1">
    <citation type="submission" date="2023-10" db="EMBL/GenBank/DDBJ databases">
        <authorList>
            <person name="Chen Y."/>
            <person name="Shah S."/>
            <person name="Dougan E. K."/>
            <person name="Thang M."/>
            <person name="Chan C."/>
        </authorList>
    </citation>
    <scope>NUCLEOTIDE SEQUENCE [LARGE SCALE GENOMIC DNA]</scope>
</reference>
<proteinExistence type="predicted"/>
<organism evidence="2 3">
    <name type="scientific">Prorocentrum cordatum</name>
    <dbReference type="NCBI Taxonomy" id="2364126"/>
    <lineage>
        <taxon>Eukaryota</taxon>
        <taxon>Sar</taxon>
        <taxon>Alveolata</taxon>
        <taxon>Dinophyceae</taxon>
        <taxon>Prorocentrales</taxon>
        <taxon>Prorocentraceae</taxon>
        <taxon>Prorocentrum</taxon>
    </lineage>
</organism>
<protein>
    <submittedName>
        <fullName evidence="2">Uncharacterized protein</fullName>
    </submittedName>
</protein>
<dbReference type="Proteomes" id="UP001189429">
    <property type="component" value="Unassembled WGS sequence"/>
</dbReference>
<feature type="compositionally biased region" description="Low complexity" evidence="1">
    <location>
        <begin position="26"/>
        <end position="55"/>
    </location>
</feature>
<gene>
    <name evidence="2" type="ORF">PCOR1329_LOCUS74919</name>
</gene>
<evidence type="ECO:0000256" key="1">
    <source>
        <dbReference type="SAM" id="MobiDB-lite"/>
    </source>
</evidence>
<evidence type="ECO:0000313" key="2">
    <source>
        <dbReference type="EMBL" id="CAK0896458.1"/>
    </source>
</evidence>
<feature type="compositionally biased region" description="Basic and acidic residues" evidence="1">
    <location>
        <begin position="150"/>
        <end position="162"/>
    </location>
</feature>
<dbReference type="EMBL" id="CAUYUJ010020192">
    <property type="protein sequence ID" value="CAK0896458.1"/>
    <property type="molecule type" value="Genomic_DNA"/>
</dbReference>
<keyword evidence="3" id="KW-1185">Reference proteome</keyword>
<sequence>MELLRERMGRRLRQNLTDPTLRSAFAEGGAPASRATAAASKLGAAAGAASTSGGRLAEGRGGGGGASAAPGAAPGAAPSAARAALREVAAAEALAAGSAGPRSSPALQQRRHASHAAPMETPRRALSGVLGGLGEGSPLMSASCSARRSPRSDLDKPGEFYTHKWPQQADTPGRTSARARPMKVATINQEPISLRGGGRLRRTGEDEDDEDPMRRSRRCRR</sequence>
<accession>A0ABN9XEC2</accession>